<dbReference type="InterPro" id="IPR029058">
    <property type="entry name" value="AB_hydrolase_fold"/>
</dbReference>
<dbReference type="SUPFAM" id="SSF53474">
    <property type="entry name" value="alpha/beta-Hydrolases"/>
    <property type="match status" value="1"/>
</dbReference>
<organism evidence="3 4">
    <name type="scientific">Mucilaginibacter straminoryzae</name>
    <dbReference type="NCBI Taxonomy" id="2932774"/>
    <lineage>
        <taxon>Bacteria</taxon>
        <taxon>Pseudomonadati</taxon>
        <taxon>Bacteroidota</taxon>
        <taxon>Sphingobacteriia</taxon>
        <taxon>Sphingobacteriales</taxon>
        <taxon>Sphingobacteriaceae</taxon>
        <taxon>Mucilaginibacter</taxon>
    </lineage>
</organism>
<dbReference type="Proteomes" id="UP001139450">
    <property type="component" value="Unassembled WGS sequence"/>
</dbReference>
<keyword evidence="4" id="KW-1185">Reference proteome</keyword>
<dbReference type="RefSeq" id="WP_245129720.1">
    <property type="nucleotide sequence ID" value="NZ_JALJEJ010000003.1"/>
</dbReference>
<protein>
    <submittedName>
        <fullName evidence="3">Alpha/beta hydrolase</fullName>
    </submittedName>
</protein>
<comment type="caution">
    <text evidence="3">The sequence shown here is derived from an EMBL/GenBank/DDBJ whole genome shotgun (WGS) entry which is preliminary data.</text>
</comment>
<keyword evidence="3" id="KW-0378">Hydrolase</keyword>
<dbReference type="EMBL" id="JALJEJ010000003">
    <property type="protein sequence ID" value="MCJ8209889.1"/>
    <property type="molecule type" value="Genomic_DNA"/>
</dbReference>
<gene>
    <name evidence="3" type="ORF">MUY27_09225</name>
</gene>
<keyword evidence="1" id="KW-0472">Membrane</keyword>
<feature type="transmembrane region" description="Helical" evidence="1">
    <location>
        <begin position="6"/>
        <end position="28"/>
    </location>
</feature>
<evidence type="ECO:0000256" key="1">
    <source>
        <dbReference type="SAM" id="Phobius"/>
    </source>
</evidence>
<dbReference type="Pfam" id="PF00561">
    <property type="entry name" value="Abhydrolase_1"/>
    <property type="match status" value="1"/>
</dbReference>
<dbReference type="PANTHER" id="PTHR43798">
    <property type="entry name" value="MONOACYLGLYCEROL LIPASE"/>
    <property type="match status" value="1"/>
</dbReference>
<dbReference type="InterPro" id="IPR000073">
    <property type="entry name" value="AB_hydrolase_1"/>
</dbReference>
<keyword evidence="1" id="KW-0812">Transmembrane</keyword>
<dbReference type="PRINTS" id="PR00412">
    <property type="entry name" value="EPOXHYDRLASE"/>
</dbReference>
<dbReference type="PRINTS" id="PR00111">
    <property type="entry name" value="ABHYDROLASE"/>
</dbReference>
<evidence type="ECO:0000313" key="4">
    <source>
        <dbReference type="Proteomes" id="UP001139450"/>
    </source>
</evidence>
<accession>A0A9X1X2E4</accession>
<dbReference type="PANTHER" id="PTHR43798:SF33">
    <property type="entry name" value="HYDROLASE, PUTATIVE (AFU_ORTHOLOGUE AFUA_2G14860)-RELATED"/>
    <property type="match status" value="1"/>
</dbReference>
<sequence>MRIVRLTGIVVVFLVICIAILTSALFFFKNVEKKNLTDEDRKRAGGNYITLKNGSTHYQVAGPDTGKVVILLHGFSVPYYIWDGTFEYLAKQGFRVVRYDMYGRGYSERPSVTYHNQLYLDQLHELITALKLKQPVSLAGVSFGGGVATDFAGAYPGLVNKVVLVDPVYQLTRPEVPQFVTLFDEAMTPDKRALNQVNDFKYPKQYPNWPTKYKDQMTYRGFRWAIASTEYNYHFVGKESYAKLKQTKKPVLLIWGKDDKTVPFKFSDSIRAILHPQFLAVDDAAHLPIIEKPELVNKQIAEFLKR</sequence>
<keyword evidence="1" id="KW-1133">Transmembrane helix</keyword>
<dbReference type="Gene3D" id="3.40.50.1820">
    <property type="entry name" value="alpha/beta hydrolase"/>
    <property type="match status" value="1"/>
</dbReference>
<dbReference type="GO" id="GO:0016020">
    <property type="term" value="C:membrane"/>
    <property type="evidence" value="ECO:0007669"/>
    <property type="project" value="TreeGrafter"/>
</dbReference>
<dbReference type="GO" id="GO:0016787">
    <property type="term" value="F:hydrolase activity"/>
    <property type="evidence" value="ECO:0007669"/>
    <property type="project" value="UniProtKB-KW"/>
</dbReference>
<reference evidence="3" key="1">
    <citation type="submission" date="2022-04" db="EMBL/GenBank/DDBJ databases">
        <title>Mucilaginibacter sp. RS28 isolated from freshwater.</title>
        <authorList>
            <person name="Ko S.-R."/>
        </authorList>
    </citation>
    <scope>NUCLEOTIDE SEQUENCE</scope>
    <source>
        <strain evidence="3">RS28</strain>
    </source>
</reference>
<name>A0A9X1X2E4_9SPHI</name>
<dbReference type="InterPro" id="IPR000639">
    <property type="entry name" value="Epox_hydrolase-like"/>
</dbReference>
<dbReference type="InterPro" id="IPR050266">
    <property type="entry name" value="AB_hydrolase_sf"/>
</dbReference>
<evidence type="ECO:0000313" key="3">
    <source>
        <dbReference type="EMBL" id="MCJ8209889.1"/>
    </source>
</evidence>
<proteinExistence type="predicted"/>
<dbReference type="AlphaFoldDB" id="A0A9X1X2E4"/>
<evidence type="ECO:0000259" key="2">
    <source>
        <dbReference type="Pfam" id="PF00561"/>
    </source>
</evidence>
<feature type="domain" description="AB hydrolase-1" evidence="2">
    <location>
        <begin position="68"/>
        <end position="293"/>
    </location>
</feature>